<keyword evidence="2" id="KW-0812">Transmembrane</keyword>
<name>A0A402CYW0_9BACT</name>
<dbReference type="EMBL" id="AP025739">
    <property type="protein sequence ID" value="BDI29612.1"/>
    <property type="molecule type" value="Genomic_DNA"/>
</dbReference>
<keyword evidence="4" id="KW-0472">Membrane</keyword>
<gene>
    <name evidence="5" type="ORF">CCAX7_16630</name>
</gene>
<dbReference type="InterPro" id="IPR010652">
    <property type="entry name" value="DUF1232"/>
</dbReference>
<keyword evidence="3" id="KW-1133">Transmembrane helix</keyword>
<organism evidence="5 6">
    <name type="scientific">Capsulimonas corticalis</name>
    <dbReference type="NCBI Taxonomy" id="2219043"/>
    <lineage>
        <taxon>Bacteria</taxon>
        <taxon>Bacillati</taxon>
        <taxon>Armatimonadota</taxon>
        <taxon>Armatimonadia</taxon>
        <taxon>Capsulimonadales</taxon>
        <taxon>Capsulimonadaceae</taxon>
        <taxon>Capsulimonas</taxon>
    </lineage>
</organism>
<accession>A0A402CYW0</accession>
<evidence type="ECO:0000256" key="1">
    <source>
        <dbReference type="ARBA" id="ARBA00004127"/>
    </source>
</evidence>
<dbReference type="Proteomes" id="UP000287394">
    <property type="component" value="Chromosome"/>
</dbReference>
<proteinExistence type="predicted"/>
<evidence type="ECO:0000256" key="3">
    <source>
        <dbReference type="ARBA" id="ARBA00022989"/>
    </source>
</evidence>
<comment type="subcellular location">
    <subcellularLocation>
        <location evidence="1">Endomembrane system</location>
        <topology evidence="1">Multi-pass membrane protein</topology>
    </subcellularLocation>
</comment>
<evidence type="ECO:0000313" key="6">
    <source>
        <dbReference type="Proteomes" id="UP000287394"/>
    </source>
</evidence>
<dbReference type="AlphaFoldDB" id="A0A402CYW0"/>
<dbReference type="GO" id="GO:0012505">
    <property type="term" value="C:endomembrane system"/>
    <property type="evidence" value="ECO:0007669"/>
    <property type="project" value="UniProtKB-SubCell"/>
</dbReference>
<evidence type="ECO:0000256" key="2">
    <source>
        <dbReference type="ARBA" id="ARBA00022692"/>
    </source>
</evidence>
<evidence type="ECO:0000256" key="4">
    <source>
        <dbReference type="ARBA" id="ARBA00023136"/>
    </source>
</evidence>
<protein>
    <submittedName>
        <fullName evidence="5">Uncharacterized protein</fullName>
    </submittedName>
</protein>
<dbReference type="Pfam" id="PF06803">
    <property type="entry name" value="DUF1232"/>
    <property type="match status" value="1"/>
</dbReference>
<sequence length="119" mass="12979">MPTPERRAAGRAQIKEAARFLPNLIKLAARLLRDPRVPRSRKAGLALLAGYLASPIDLIPDFIPVLGVADDLILAALTLTWVVKAVPAEIVREHWDGETDLFGLLDKVRRGIAALRGKA</sequence>
<keyword evidence="6" id="KW-1185">Reference proteome</keyword>
<evidence type="ECO:0000313" key="5">
    <source>
        <dbReference type="EMBL" id="BDI29612.1"/>
    </source>
</evidence>
<dbReference type="RefSeq" id="WP_165864343.1">
    <property type="nucleotide sequence ID" value="NZ_AP025739.1"/>
</dbReference>
<dbReference type="KEGG" id="ccot:CCAX7_16630"/>
<reference evidence="5 6" key="1">
    <citation type="journal article" date="2019" name="Int. J. Syst. Evol. Microbiol.">
        <title>Capsulimonas corticalis gen. nov., sp. nov., an aerobic capsulated bacterium, of a novel bacterial order, Capsulimonadales ord. nov., of the class Armatimonadia of the phylum Armatimonadetes.</title>
        <authorList>
            <person name="Li J."/>
            <person name="Kudo C."/>
            <person name="Tonouchi A."/>
        </authorList>
    </citation>
    <scope>NUCLEOTIDE SEQUENCE [LARGE SCALE GENOMIC DNA]</scope>
    <source>
        <strain evidence="5 6">AX-7</strain>
    </source>
</reference>